<evidence type="ECO:0000256" key="8">
    <source>
        <dbReference type="ARBA" id="ARBA00022840"/>
    </source>
</evidence>
<keyword evidence="7 11" id="KW-0547">Nucleotide-binding</keyword>
<comment type="pathway">
    <text evidence="2 11">Cofactor biosynthesis; NAD(+) biosynthesis; deamido-NAD(+) from nicotinate D-ribonucleotide: step 1/1.</text>
</comment>
<dbReference type="CDD" id="cd02165">
    <property type="entry name" value="NMNAT"/>
    <property type="match status" value="1"/>
</dbReference>
<keyword evidence="5 11" id="KW-0808">Transferase</keyword>
<dbReference type="PANTHER" id="PTHR39321:SF3">
    <property type="entry name" value="PHOSPHOPANTETHEINE ADENYLYLTRANSFERASE"/>
    <property type="match status" value="1"/>
</dbReference>
<reference evidence="13 14" key="1">
    <citation type="submission" date="2019-12" db="EMBL/GenBank/DDBJ databases">
        <title>Litoreibacter badius sp. nov., a novel bacteriochlorophyll a-containing bacterium in the genus Litoreibacter.</title>
        <authorList>
            <person name="Kanamuro M."/>
            <person name="Takabe Y."/>
            <person name="Mori K."/>
            <person name="Takaichi S."/>
            <person name="Hanada S."/>
        </authorList>
    </citation>
    <scope>NUCLEOTIDE SEQUENCE [LARGE SCALE GENOMIC DNA]</scope>
    <source>
        <strain evidence="13 14">K6</strain>
    </source>
</reference>
<gene>
    <name evidence="11 13" type="primary">nadD</name>
    <name evidence="13" type="ORF">KIN_00790</name>
</gene>
<dbReference type="InterPro" id="IPR005248">
    <property type="entry name" value="NadD/NMNAT"/>
</dbReference>
<keyword evidence="6 11" id="KW-0548">Nucleotidyltransferase</keyword>
<dbReference type="Pfam" id="PF01467">
    <property type="entry name" value="CTP_transf_like"/>
    <property type="match status" value="1"/>
</dbReference>
<evidence type="ECO:0000256" key="2">
    <source>
        <dbReference type="ARBA" id="ARBA00005019"/>
    </source>
</evidence>
<feature type="domain" description="Cytidyltransferase-like" evidence="12">
    <location>
        <begin position="18"/>
        <end position="195"/>
    </location>
</feature>
<dbReference type="UniPathway" id="UPA00253">
    <property type="reaction ID" value="UER00332"/>
</dbReference>
<evidence type="ECO:0000256" key="5">
    <source>
        <dbReference type="ARBA" id="ARBA00022679"/>
    </source>
</evidence>
<dbReference type="SUPFAM" id="SSF52374">
    <property type="entry name" value="Nucleotidylyl transferase"/>
    <property type="match status" value="1"/>
</dbReference>
<evidence type="ECO:0000256" key="7">
    <source>
        <dbReference type="ARBA" id="ARBA00022741"/>
    </source>
</evidence>
<evidence type="ECO:0000256" key="9">
    <source>
        <dbReference type="ARBA" id="ARBA00023027"/>
    </source>
</evidence>
<dbReference type="GO" id="GO:0004515">
    <property type="term" value="F:nicotinate-nucleotide adenylyltransferase activity"/>
    <property type="evidence" value="ECO:0007669"/>
    <property type="project" value="UniProtKB-UniRule"/>
</dbReference>
<comment type="function">
    <text evidence="1 11">Catalyzes the reversible adenylation of nicotinate mononucleotide (NaMN) to nicotinic acid adenine dinucleotide (NaAD).</text>
</comment>
<name>A0A6N6J9Y8_9RHOB</name>
<dbReference type="GO" id="GO:0009435">
    <property type="term" value="P:NAD+ biosynthetic process"/>
    <property type="evidence" value="ECO:0007669"/>
    <property type="project" value="UniProtKB-UniRule"/>
</dbReference>
<evidence type="ECO:0000256" key="3">
    <source>
        <dbReference type="ARBA" id="ARBA00009014"/>
    </source>
</evidence>
<comment type="catalytic activity">
    <reaction evidence="10 11">
        <text>nicotinate beta-D-ribonucleotide + ATP + H(+) = deamido-NAD(+) + diphosphate</text>
        <dbReference type="Rhea" id="RHEA:22860"/>
        <dbReference type="ChEBI" id="CHEBI:15378"/>
        <dbReference type="ChEBI" id="CHEBI:30616"/>
        <dbReference type="ChEBI" id="CHEBI:33019"/>
        <dbReference type="ChEBI" id="CHEBI:57502"/>
        <dbReference type="ChEBI" id="CHEBI:58437"/>
        <dbReference type="EC" id="2.7.7.18"/>
    </reaction>
</comment>
<evidence type="ECO:0000256" key="4">
    <source>
        <dbReference type="ARBA" id="ARBA00022642"/>
    </source>
</evidence>
<evidence type="ECO:0000313" key="13">
    <source>
        <dbReference type="EMBL" id="GFE63005.1"/>
    </source>
</evidence>
<keyword evidence="9 11" id="KW-0520">NAD</keyword>
<dbReference type="EC" id="2.7.7.18" evidence="11"/>
<organism evidence="13 14">
    <name type="scientific">Litoreibacter roseus</name>
    <dbReference type="NCBI Taxonomy" id="2601869"/>
    <lineage>
        <taxon>Bacteria</taxon>
        <taxon>Pseudomonadati</taxon>
        <taxon>Pseudomonadota</taxon>
        <taxon>Alphaproteobacteria</taxon>
        <taxon>Rhodobacterales</taxon>
        <taxon>Roseobacteraceae</taxon>
        <taxon>Litoreibacter</taxon>
    </lineage>
</organism>
<dbReference type="EMBL" id="BLJE01000001">
    <property type="protein sequence ID" value="GFE63005.1"/>
    <property type="molecule type" value="Genomic_DNA"/>
</dbReference>
<proteinExistence type="inferred from homology"/>
<accession>A0A6N6J9Y8</accession>
<keyword evidence="4 11" id="KW-0662">Pyridine nucleotide biosynthesis</keyword>
<dbReference type="Gene3D" id="3.40.50.620">
    <property type="entry name" value="HUPs"/>
    <property type="match status" value="1"/>
</dbReference>
<dbReference type="Proteomes" id="UP000436822">
    <property type="component" value="Unassembled WGS sequence"/>
</dbReference>
<evidence type="ECO:0000313" key="14">
    <source>
        <dbReference type="Proteomes" id="UP000436822"/>
    </source>
</evidence>
<dbReference type="AlphaFoldDB" id="A0A6N6J9Y8"/>
<comment type="similarity">
    <text evidence="3 11">Belongs to the NadD family.</text>
</comment>
<dbReference type="InterPro" id="IPR004821">
    <property type="entry name" value="Cyt_trans-like"/>
</dbReference>
<dbReference type="InterPro" id="IPR014729">
    <property type="entry name" value="Rossmann-like_a/b/a_fold"/>
</dbReference>
<comment type="caution">
    <text evidence="13">The sequence shown here is derived from an EMBL/GenBank/DDBJ whole genome shotgun (WGS) entry which is preliminary data.</text>
</comment>
<sequence length="204" mass="22881">MKVTMNGLRAWDGLTVGLLGGSFDPAHEGHAHITREALKRFSLDAVWWLVSPGNPLKQRGPASFEKRLAVARQVMQHPRVTVTDIEYQLGTVFTSQTLRALRERMPQTRLVWLMGADNLANFHQWQGWHDIIETVPMGVLARPGDRLSARRSLTAQRYAHARLPGIASHMLARQNAPAWCYINLPLSERSSSAIRAAGQWDADT</sequence>
<evidence type="ECO:0000256" key="10">
    <source>
        <dbReference type="ARBA" id="ARBA00048721"/>
    </source>
</evidence>
<dbReference type="NCBIfam" id="TIGR00482">
    <property type="entry name" value="nicotinate (nicotinamide) nucleotide adenylyltransferase"/>
    <property type="match status" value="1"/>
</dbReference>
<dbReference type="NCBIfam" id="NF000843">
    <property type="entry name" value="PRK00071.2-2"/>
    <property type="match status" value="1"/>
</dbReference>
<dbReference type="HAMAP" id="MF_00244">
    <property type="entry name" value="NaMN_adenylyltr"/>
    <property type="match status" value="1"/>
</dbReference>
<evidence type="ECO:0000256" key="6">
    <source>
        <dbReference type="ARBA" id="ARBA00022695"/>
    </source>
</evidence>
<dbReference type="PANTHER" id="PTHR39321">
    <property type="entry name" value="NICOTINATE-NUCLEOTIDE ADENYLYLTRANSFERASE-RELATED"/>
    <property type="match status" value="1"/>
</dbReference>
<protein>
    <recommendedName>
        <fullName evidence="11">Probable nicotinate-nucleotide adenylyltransferase</fullName>
        <ecNumber evidence="11">2.7.7.18</ecNumber>
    </recommendedName>
    <alternativeName>
        <fullName evidence="11">Deamido-NAD(+) diphosphorylase</fullName>
    </alternativeName>
    <alternativeName>
        <fullName evidence="11">Deamido-NAD(+) pyrophosphorylase</fullName>
    </alternativeName>
    <alternativeName>
        <fullName evidence="11">Nicotinate mononucleotide adenylyltransferase</fullName>
        <shortName evidence="11">NaMN adenylyltransferase</shortName>
    </alternativeName>
</protein>
<keyword evidence="14" id="KW-1185">Reference proteome</keyword>
<dbReference type="GO" id="GO:0005524">
    <property type="term" value="F:ATP binding"/>
    <property type="evidence" value="ECO:0007669"/>
    <property type="project" value="UniProtKB-KW"/>
</dbReference>
<evidence type="ECO:0000259" key="12">
    <source>
        <dbReference type="Pfam" id="PF01467"/>
    </source>
</evidence>
<evidence type="ECO:0000256" key="1">
    <source>
        <dbReference type="ARBA" id="ARBA00002324"/>
    </source>
</evidence>
<keyword evidence="8 11" id="KW-0067">ATP-binding</keyword>
<evidence type="ECO:0000256" key="11">
    <source>
        <dbReference type="HAMAP-Rule" id="MF_00244"/>
    </source>
</evidence>